<protein>
    <submittedName>
        <fullName evidence="1">Uncharacterized protein</fullName>
    </submittedName>
</protein>
<dbReference type="AlphaFoldDB" id="A0A5B7JZ82"/>
<comment type="caution">
    <text evidence="1">The sequence shown here is derived from an EMBL/GenBank/DDBJ whole genome shotgun (WGS) entry which is preliminary data.</text>
</comment>
<reference evidence="1 2" key="1">
    <citation type="submission" date="2019-05" db="EMBL/GenBank/DDBJ databases">
        <title>Another draft genome of Portunus trituberculatus and its Hox gene families provides insights of decapod evolution.</title>
        <authorList>
            <person name="Jeong J.-H."/>
            <person name="Song I."/>
            <person name="Kim S."/>
            <person name="Choi T."/>
            <person name="Kim D."/>
            <person name="Ryu S."/>
            <person name="Kim W."/>
        </authorList>
    </citation>
    <scope>NUCLEOTIDE SEQUENCE [LARGE SCALE GENOMIC DNA]</scope>
    <source>
        <tissue evidence="1">Muscle</tissue>
    </source>
</reference>
<accession>A0A5B7JZ82</accession>
<dbReference type="EMBL" id="VSRR010121487">
    <property type="protein sequence ID" value="MPD00130.1"/>
    <property type="molecule type" value="Genomic_DNA"/>
</dbReference>
<sequence length="71" mass="7865">MKEDADEQMLEIENWVVHPNFGKGEFWDVGTESMRKTLNFLKDANKLCVCVCVCVCVGGGEGGLTVVRKLS</sequence>
<evidence type="ECO:0000313" key="1">
    <source>
        <dbReference type="EMBL" id="MPD00130.1"/>
    </source>
</evidence>
<organism evidence="1 2">
    <name type="scientific">Portunus trituberculatus</name>
    <name type="common">Swimming crab</name>
    <name type="synonym">Neptunus trituberculatus</name>
    <dbReference type="NCBI Taxonomy" id="210409"/>
    <lineage>
        <taxon>Eukaryota</taxon>
        <taxon>Metazoa</taxon>
        <taxon>Ecdysozoa</taxon>
        <taxon>Arthropoda</taxon>
        <taxon>Crustacea</taxon>
        <taxon>Multicrustacea</taxon>
        <taxon>Malacostraca</taxon>
        <taxon>Eumalacostraca</taxon>
        <taxon>Eucarida</taxon>
        <taxon>Decapoda</taxon>
        <taxon>Pleocyemata</taxon>
        <taxon>Brachyura</taxon>
        <taxon>Eubrachyura</taxon>
        <taxon>Portunoidea</taxon>
        <taxon>Portunidae</taxon>
        <taxon>Portuninae</taxon>
        <taxon>Portunus</taxon>
    </lineage>
</organism>
<evidence type="ECO:0000313" key="2">
    <source>
        <dbReference type="Proteomes" id="UP000324222"/>
    </source>
</evidence>
<keyword evidence="2" id="KW-1185">Reference proteome</keyword>
<proteinExistence type="predicted"/>
<dbReference type="Proteomes" id="UP000324222">
    <property type="component" value="Unassembled WGS sequence"/>
</dbReference>
<name>A0A5B7JZ82_PORTR</name>
<gene>
    <name evidence="1" type="ORF">E2C01_095583</name>
</gene>